<dbReference type="EMBL" id="RBNI01019867">
    <property type="protein sequence ID" value="RUO96742.1"/>
    <property type="molecule type" value="Genomic_DNA"/>
</dbReference>
<keyword evidence="2" id="KW-0732">Signal</keyword>
<protein>
    <submittedName>
        <fullName evidence="3">Uncharacterized protein</fullName>
    </submittedName>
</protein>
<keyword evidence="1" id="KW-0812">Transmembrane</keyword>
<evidence type="ECO:0000313" key="4">
    <source>
        <dbReference type="Proteomes" id="UP000268093"/>
    </source>
</evidence>
<dbReference type="OrthoDB" id="5561232at2759"/>
<sequence length="315" mass="33805">MLLKKSLFLLGALFATTVLAAPLQDISETSVELASTTDDHLTVTVTRVDDLLTDNGEWLAERVMAIVMKFDVEDDQILLNGVPFPLGVSSIQIQAAIVANTDLLDITTTDDAVALAASFDTGLVTVEVEATAEHLTTPEGASLRRIVVTERIVEVDGLTVVQTEAGQQIIDVYDDGTVQKYTGGCGSAPLGQVEEQYVKSEIIGVLPGGETEAETIEAEESKSCSGQKLRNAAHRFSNWYNNQPLIARASLAAFTGAVAAAFFAIIYRSLAARRSYAILPTADADAKIDAAFDEKYPVDAKMQSVYEDEEKAPLV</sequence>
<reference evidence="3 4" key="1">
    <citation type="journal article" date="2018" name="New Phytol.">
        <title>Phylogenomics of Endogonaceae and evolution of mycorrhizas within Mucoromycota.</title>
        <authorList>
            <person name="Chang Y."/>
            <person name="Desiro A."/>
            <person name="Na H."/>
            <person name="Sandor L."/>
            <person name="Lipzen A."/>
            <person name="Clum A."/>
            <person name="Barry K."/>
            <person name="Grigoriev I.V."/>
            <person name="Martin F.M."/>
            <person name="Stajich J.E."/>
            <person name="Smith M.E."/>
            <person name="Bonito G."/>
            <person name="Spatafora J.W."/>
        </authorList>
    </citation>
    <scope>NUCLEOTIDE SEQUENCE [LARGE SCALE GENOMIC DNA]</scope>
    <source>
        <strain evidence="3 4">GMNB39</strain>
    </source>
</reference>
<keyword evidence="1" id="KW-1133">Transmembrane helix</keyword>
<accession>A0A433A225</accession>
<comment type="caution">
    <text evidence="3">The sequence shown here is derived from an EMBL/GenBank/DDBJ whole genome shotgun (WGS) entry which is preliminary data.</text>
</comment>
<gene>
    <name evidence="3" type="ORF">BC936DRAFT_141520</name>
</gene>
<feature type="chain" id="PRO_5019206855" evidence="2">
    <location>
        <begin position="21"/>
        <end position="315"/>
    </location>
</feature>
<evidence type="ECO:0000256" key="1">
    <source>
        <dbReference type="SAM" id="Phobius"/>
    </source>
</evidence>
<organism evidence="3 4">
    <name type="scientific">Jimgerdemannia flammicorona</name>
    <dbReference type="NCBI Taxonomy" id="994334"/>
    <lineage>
        <taxon>Eukaryota</taxon>
        <taxon>Fungi</taxon>
        <taxon>Fungi incertae sedis</taxon>
        <taxon>Mucoromycota</taxon>
        <taxon>Mucoromycotina</taxon>
        <taxon>Endogonomycetes</taxon>
        <taxon>Endogonales</taxon>
        <taxon>Endogonaceae</taxon>
        <taxon>Jimgerdemannia</taxon>
    </lineage>
</organism>
<proteinExistence type="predicted"/>
<dbReference type="Proteomes" id="UP000268093">
    <property type="component" value="Unassembled WGS sequence"/>
</dbReference>
<feature type="transmembrane region" description="Helical" evidence="1">
    <location>
        <begin position="245"/>
        <end position="267"/>
    </location>
</feature>
<evidence type="ECO:0000313" key="3">
    <source>
        <dbReference type="EMBL" id="RUO96742.1"/>
    </source>
</evidence>
<evidence type="ECO:0000256" key="2">
    <source>
        <dbReference type="SAM" id="SignalP"/>
    </source>
</evidence>
<dbReference type="AlphaFoldDB" id="A0A433A225"/>
<keyword evidence="1" id="KW-0472">Membrane</keyword>
<name>A0A433A225_9FUNG</name>
<keyword evidence="4" id="KW-1185">Reference proteome</keyword>
<feature type="signal peptide" evidence="2">
    <location>
        <begin position="1"/>
        <end position="20"/>
    </location>
</feature>